<feature type="compositionally biased region" description="Polar residues" evidence="1">
    <location>
        <begin position="298"/>
        <end position="311"/>
    </location>
</feature>
<feature type="compositionally biased region" description="Basic and acidic residues" evidence="1">
    <location>
        <begin position="133"/>
        <end position="143"/>
    </location>
</feature>
<dbReference type="AlphaFoldDB" id="A0ABD3K0B1"/>
<accession>A0ABD3K0B1</accession>
<keyword evidence="4" id="KW-1185">Reference proteome</keyword>
<dbReference type="PANTHER" id="PTHR23308">
    <property type="entry name" value="NUCLEAR INHIBITOR OF PROTEIN PHOSPHATASE-1"/>
    <property type="match status" value="1"/>
</dbReference>
<dbReference type="SMART" id="SM00240">
    <property type="entry name" value="FHA"/>
    <property type="match status" value="1"/>
</dbReference>
<feature type="compositionally biased region" description="Low complexity" evidence="1">
    <location>
        <begin position="170"/>
        <end position="183"/>
    </location>
</feature>
<evidence type="ECO:0000313" key="3">
    <source>
        <dbReference type="EMBL" id="KAL3731964.1"/>
    </source>
</evidence>
<dbReference type="InterPro" id="IPR050923">
    <property type="entry name" value="Cell_Proc_Reg/RNA_Proc"/>
</dbReference>
<dbReference type="Proteomes" id="UP001634007">
    <property type="component" value="Unassembled WGS sequence"/>
</dbReference>
<reference evidence="3 4" key="1">
    <citation type="submission" date="2024-11" db="EMBL/GenBank/DDBJ databases">
        <title>Chromosome-level genome assembly of Eucalyptus globulus Labill. provides insights into its genome evolution.</title>
        <authorList>
            <person name="Li X."/>
        </authorList>
    </citation>
    <scope>NUCLEOTIDE SEQUENCE [LARGE SCALE GENOMIC DNA]</scope>
    <source>
        <strain evidence="3">CL2024</strain>
        <tissue evidence="3">Fresh tender leaves</tissue>
    </source>
</reference>
<feature type="domain" description="FHA" evidence="2">
    <location>
        <begin position="28"/>
        <end position="87"/>
    </location>
</feature>
<protein>
    <recommendedName>
        <fullName evidence="2">FHA domain-containing protein</fullName>
    </recommendedName>
</protein>
<proteinExistence type="predicted"/>
<dbReference type="EMBL" id="JBJKBG010000007">
    <property type="protein sequence ID" value="KAL3731964.1"/>
    <property type="molecule type" value="Genomic_DNA"/>
</dbReference>
<dbReference type="Gene3D" id="2.60.200.20">
    <property type="match status" value="1"/>
</dbReference>
<sequence length="451" mass="48287">MASLSLKLHITKGPREGETLEYPPGSTVRIGRVLRGNNLAIKDAGISSKHISIESRPAAGPEPSGGNAWALTDLGSSNGTFVNESTRLAPDAPYVLRDGDCIKIGELTAFLVKIEGCGGGEAESRLRRNPRRRANERNSEKEAAAPVVESRAGSVRVPKGRGGKTELPEAGSGAAAAAAPARSAKSELVEASAVRGSEGEACGAESRNAGTARENSGISRVSPRRTRRRKKEEDNPVAGAVVEKGLEDGGTKKDEGKERNTRSRRTRQAKGRNRIGDSERVEGLDPVEEARDDVVGNEESSGLPNTESVQGNDEREVVVGRSQDAEQVVDEGEVLGESKKSSPAEQVSGEDGCGVRSIKVEIEDDVVLEAGSGNEVRSGSGFGSKETTGKCGQFPDFSKMSLREWFDYMEVYLPKQITDETEKLISEMRVKAQRVREYVAEQKKQKGKAIS</sequence>
<feature type="compositionally biased region" description="Basic and acidic residues" evidence="1">
    <location>
        <begin position="274"/>
        <end position="294"/>
    </location>
</feature>
<feature type="compositionally biased region" description="Basic residues" evidence="1">
    <location>
        <begin position="262"/>
        <end position="273"/>
    </location>
</feature>
<dbReference type="InterPro" id="IPR000253">
    <property type="entry name" value="FHA_dom"/>
</dbReference>
<organism evidence="3 4">
    <name type="scientific">Eucalyptus globulus</name>
    <name type="common">Tasmanian blue gum</name>
    <dbReference type="NCBI Taxonomy" id="34317"/>
    <lineage>
        <taxon>Eukaryota</taxon>
        <taxon>Viridiplantae</taxon>
        <taxon>Streptophyta</taxon>
        <taxon>Embryophyta</taxon>
        <taxon>Tracheophyta</taxon>
        <taxon>Spermatophyta</taxon>
        <taxon>Magnoliopsida</taxon>
        <taxon>eudicotyledons</taxon>
        <taxon>Gunneridae</taxon>
        <taxon>Pentapetalae</taxon>
        <taxon>rosids</taxon>
        <taxon>malvids</taxon>
        <taxon>Myrtales</taxon>
        <taxon>Myrtaceae</taxon>
        <taxon>Myrtoideae</taxon>
        <taxon>Eucalypteae</taxon>
        <taxon>Eucalyptus</taxon>
    </lineage>
</organism>
<gene>
    <name evidence="3" type="ORF">ACJRO7_028770</name>
</gene>
<feature type="region of interest" description="Disordered" evidence="1">
    <location>
        <begin position="120"/>
        <end position="353"/>
    </location>
</feature>
<evidence type="ECO:0000259" key="2">
    <source>
        <dbReference type="PROSITE" id="PS50006"/>
    </source>
</evidence>
<comment type="caution">
    <text evidence="3">The sequence shown here is derived from an EMBL/GenBank/DDBJ whole genome shotgun (WGS) entry which is preliminary data.</text>
</comment>
<name>A0ABD3K0B1_EUCGL</name>
<evidence type="ECO:0000256" key="1">
    <source>
        <dbReference type="SAM" id="MobiDB-lite"/>
    </source>
</evidence>
<dbReference type="InterPro" id="IPR008984">
    <property type="entry name" value="SMAD_FHA_dom_sf"/>
</dbReference>
<feature type="region of interest" description="Disordered" evidence="1">
    <location>
        <begin position="371"/>
        <end position="390"/>
    </location>
</feature>
<feature type="compositionally biased region" description="Basic and acidic residues" evidence="1">
    <location>
        <begin position="244"/>
        <end position="261"/>
    </location>
</feature>
<dbReference type="PROSITE" id="PS50006">
    <property type="entry name" value="FHA_DOMAIN"/>
    <property type="match status" value="1"/>
</dbReference>
<dbReference type="SUPFAM" id="SSF49879">
    <property type="entry name" value="SMAD/FHA domain"/>
    <property type="match status" value="1"/>
</dbReference>
<evidence type="ECO:0000313" key="4">
    <source>
        <dbReference type="Proteomes" id="UP001634007"/>
    </source>
</evidence>
<dbReference type="Pfam" id="PF00498">
    <property type="entry name" value="FHA"/>
    <property type="match status" value="1"/>
</dbReference>